<dbReference type="InterPro" id="IPR058625">
    <property type="entry name" value="MdtA-like_BSH"/>
</dbReference>
<comment type="similarity">
    <text evidence="2">Belongs to the membrane fusion protein (MFP) (TC 8.A.1) family.</text>
</comment>
<evidence type="ECO:0000313" key="10">
    <source>
        <dbReference type="Proteomes" id="UP000252694"/>
    </source>
</evidence>
<dbReference type="GeneID" id="69467415"/>
<feature type="domain" description="Multidrug resistance protein MdtA-like C-terminal permuted SH3" evidence="7">
    <location>
        <begin position="301"/>
        <end position="363"/>
    </location>
</feature>
<feature type="domain" description="Multidrug resistance protein MdtA-like barrel-sandwich hybrid" evidence="5">
    <location>
        <begin position="63"/>
        <end position="206"/>
    </location>
</feature>
<dbReference type="PANTHER" id="PTHR30158">
    <property type="entry name" value="ACRA/E-RELATED COMPONENT OF DRUG EFFLUX TRANSPORTER"/>
    <property type="match status" value="1"/>
</dbReference>
<geneLocation type="plasmid" evidence="8">
    <name>p255n_1</name>
</geneLocation>
<comment type="subcellular location">
    <subcellularLocation>
        <location evidence="1">Cell inner membrane</location>
        <topology evidence="1">Lipid-anchor</topology>
    </subcellularLocation>
</comment>
<dbReference type="Gene3D" id="2.40.420.20">
    <property type="match status" value="1"/>
</dbReference>
<feature type="domain" description="Multidrug resistance protein MdtA-like beta-barrel" evidence="6">
    <location>
        <begin position="211"/>
        <end position="295"/>
    </location>
</feature>
<sequence>MSTHYHLIGSILITTVLLIGCTQAKDAEQSPTEMPPAVVSTITVLPHSMNLIENLPGRVVAYRIAEIRPQVGGIVDKVLFKQGSYVQAGQPLFKLNSEIFQADVKSNQATLNRAQAEVTRLQVLLKRYTELVKVNAVSQQEYNNTEADYQKAKADVAQMQAMLSRQQLNLKYATVTAPISGTIGEILVTEGALVGQGDTNAMAVIQQINKVYVDVKQSISDYEKLQEALQQGDVSNTKHTVEILNSQGKPYNVTGEILFSDTKVDPDTGDVTIRILANNENQKLLPGMYVRVNMSRAQVENALLVPEQAIQHDISGKANVTIVNQKGLAQSKPVQLGQRYQNNYVIKQGLQAGEKVIVEGADRIQPEQKLKIKQWQPTNIKENGGQQ</sequence>
<evidence type="ECO:0000313" key="8">
    <source>
        <dbReference type="EMBL" id="AMD83540.1"/>
    </source>
</evidence>
<dbReference type="RefSeq" id="WP_032073150.1">
    <property type="nucleotide sequence ID" value="NZ_CP047975.1"/>
</dbReference>
<dbReference type="InterPro" id="IPR006143">
    <property type="entry name" value="RND_pump_MFP"/>
</dbReference>
<evidence type="ECO:0000256" key="2">
    <source>
        <dbReference type="ARBA" id="ARBA00009477"/>
    </source>
</evidence>
<dbReference type="Pfam" id="PF25876">
    <property type="entry name" value="HH_MFP_RND"/>
    <property type="match status" value="1"/>
</dbReference>
<feature type="domain" description="Multidrug resistance protein MdtA-like alpha-helical hairpin" evidence="4">
    <location>
        <begin position="105"/>
        <end position="173"/>
    </location>
</feature>
<dbReference type="Pfam" id="PF25944">
    <property type="entry name" value="Beta-barrel_RND"/>
    <property type="match status" value="1"/>
</dbReference>
<evidence type="ECO:0000259" key="5">
    <source>
        <dbReference type="Pfam" id="PF25917"/>
    </source>
</evidence>
<dbReference type="GO" id="GO:0046677">
    <property type="term" value="P:response to antibiotic"/>
    <property type="evidence" value="ECO:0007669"/>
    <property type="project" value="TreeGrafter"/>
</dbReference>
<dbReference type="GO" id="GO:0005886">
    <property type="term" value="C:plasma membrane"/>
    <property type="evidence" value="ECO:0007669"/>
    <property type="project" value="UniProtKB-SubCell"/>
</dbReference>
<dbReference type="Pfam" id="PF25917">
    <property type="entry name" value="BSH_RND"/>
    <property type="match status" value="1"/>
</dbReference>
<organism evidence="8">
    <name type="scientific">Acinetobacter baumannii</name>
    <dbReference type="NCBI Taxonomy" id="470"/>
    <lineage>
        <taxon>Bacteria</taxon>
        <taxon>Pseudomonadati</taxon>
        <taxon>Pseudomonadota</taxon>
        <taxon>Gammaproteobacteria</taxon>
        <taxon>Moraxellales</taxon>
        <taxon>Moraxellaceae</taxon>
        <taxon>Acinetobacter</taxon>
        <taxon>Acinetobacter calcoaceticus/baumannii complex</taxon>
    </lineage>
</organism>
<dbReference type="EMBL" id="UFMQ01000042">
    <property type="protein sequence ID" value="SST33349.1"/>
    <property type="molecule type" value="Genomic_DNA"/>
</dbReference>
<keyword evidence="3" id="KW-0175">Coiled coil</keyword>
<dbReference type="InterPro" id="IPR058627">
    <property type="entry name" value="MdtA-like_C"/>
</dbReference>
<dbReference type="FunFam" id="2.40.420.20:FF:000001">
    <property type="entry name" value="Efflux RND transporter periplasmic adaptor subunit"/>
    <property type="match status" value="1"/>
</dbReference>
<reference evidence="8" key="1">
    <citation type="submission" date="2015-09" db="EMBL/GenBank/DDBJ databases">
        <title>Repeated local emergence of carbapenem resistant Acinetobacter baumannii in a single hospital ward.</title>
        <authorList>
            <person name="Schultz M.B."/>
            <person name="Thanh D.P."/>
            <person name="Hoang N.T.D."/>
            <person name="Wick R.R."/>
            <person name="Ingle D.J."/>
            <person name="Hawkey J."/>
            <person name="Edwards D."/>
            <person name="Kenyon J."/>
            <person name="Lan N.P.H."/>
            <person name="Campbell J.I."/>
            <person name="Thwaites G."/>
            <person name="Nhu N.T.K."/>
            <person name="Hall R."/>
            <person name="Fournier-Level A."/>
            <person name="Baker S."/>
            <person name="Holt K.E."/>
        </authorList>
    </citation>
    <scope>NUCLEOTIDE SEQUENCE</scope>
    <source>
        <strain evidence="8">255_n</strain>
        <plasmid evidence="8">p255n_1</plasmid>
    </source>
</reference>
<gene>
    <name evidence="9" type="primary">mdtE_2</name>
    <name evidence="8" type="ORF">P255N_00032</name>
    <name evidence="9" type="ORF">SAMEA104305318_04010</name>
</gene>
<dbReference type="Gene3D" id="2.40.30.170">
    <property type="match status" value="1"/>
</dbReference>
<dbReference type="AlphaFoldDB" id="A0A125S0K4"/>
<reference evidence="9 10" key="2">
    <citation type="submission" date="2018-07" db="EMBL/GenBank/DDBJ databases">
        <authorList>
            <consortium name="Pathogen Informatics"/>
        </authorList>
    </citation>
    <scope>NUCLEOTIDE SEQUENCE [LARGE SCALE GENOMIC DNA]</scope>
    <source>
        <strain evidence="9 10">4300STDY7045823</strain>
    </source>
</reference>
<dbReference type="Pfam" id="PF25967">
    <property type="entry name" value="RND-MFP_C"/>
    <property type="match status" value="1"/>
</dbReference>
<dbReference type="InterPro" id="IPR058624">
    <property type="entry name" value="MdtA-like_HH"/>
</dbReference>
<evidence type="ECO:0000259" key="6">
    <source>
        <dbReference type="Pfam" id="PF25944"/>
    </source>
</evidence>
<keyword evidence="8" id="KW-0614">Plasmid</keyword>
<dbReference type="Gene3D" id="1.10.287.470">
    <property type="entry name" value="Helix hairpin bin"/>
    <property type="match status" value="1"/>
</dbReference>
<dbReference type="SUPFAM" id="SSF111369">
    <property type="entry name" value="HlyD-like secretion proteins"/>
    <property type="match status" value="1"/>
</dbReference>
<dbReference type="GO" id="GO:0022857">
    <property type="term" value="F:transmembrane transporter activity"/>
    <property type="evidence" value="ECO:0007669"/>
    <property type="project" value="InterPro"/>
</dbReference>
<evidence type="ECO:0000313" key="9">
    <source>
        <dbReference type="EMBL" id="SST33349.1"/>
    </source>
</evidence>
<proteinExistence type="inferred from homology"/>
<evidence type="ECO:0000256" key="3">
    <source>
        <dbReference type="SAM" id="Coils"/>
    </source>
</evidence>
<name>A0A125S0K4_ACIBA</name>
<dbReference type="Gene3D" id="2.40.50.100">
    <property type="match status" value="1"/>
</dbReference>
<evidence type="ECO:0000259" key="4">
    <source>
        <dbReference type="Pfam" id="PF25876"/>
    </source>
</evidence>
<evidence type="ECO:0000256" key="1">
    <source>
        <dbReference type="ARBA" id="ARBA00004519"/>
    </source>
</evidence>
<dbReference type="InterPro" id="IPR058626">
    <property type="entry name" value="MdtA-like_b-barrel"/>
</dbReference>
<dbReference type="EMBL" id="KT852971">
    <property type="protein sequence ID" value="AMD83540.1"/>
    <property type="molecule type" value="Genomic_DNA"/>
</dbReference>
<accession>A0A125S0K4</accession>
<dbReference type="NCBIfam" id="TIGR01730">
    <property type="entry name" value="RND_mfp"/>
    <property type="match status" value="1"/>
</dbReference>
<feature type="coiled-coil region" evidence="3">
    <location>
        <begin position="111"/>
        <end position="169"/>
    </location>
</feature>
<protein>
    <submittedName>
        <fullName evidence="9">Membrane-fusion protein</fullName>
    </submittedName>
    <submittedName>
        <fullName evidence="8">RND efflux system, membrane fusion protein CmeA</fullName>
    </submittedName>
</protein>
<evidence type="ECO:0000259" key="7">
    <source>
        <dbReference type="Pfam" id="PF25967"/>
    </source>
</evidence>
<dbReference type="Proteomes" id="UP000252694">
    <property type="component" value="Unassembled WGS sequence"/>
</dbReference>